<evidence type="ECO:0000259" key="5">
    <source>
        <dbReference type="Pfam" id="PF13407"/>
    </source>
</evidence>
<evidence type="ECO:0000313" key="6">
    <source>
        <dbReference type="EMBL" id="MCV7229034.1"/>
    </source>
</evidence>
<name>A0ABT3CHM6_9MYCO</name>
<comment type="subcellular location">
    <subcellularLocation>
        <location evidence="1">Cell envelope</location>
    </subcellularLocation>
</comment>
<dbReference type="SUPFAM" id="SSF53822">
    <property type="entry name" value="Periplasmic binding protein-like I"/>
    <property type="match status" value="1"/>
</dbReference>
<organism evidence="6 7">
    <name type="scientific">Mycolicibacterium komossense</name>
    <dbReference type="NCBI Taxonomy" id="1779"/>
    <lineage>
        <taxon>Bacteria</taxon>
        <taxon>Bacillati</taxon>
        <taxon>Actinomycetota</taxon>
        <taxon>Actinomycetes</taxon>
        <taxon>Mycobacteriales</taxon>
        <taxon>Mycobacteriaceae</taxon>
        <taxon>Mycolicibacterium</taxon>
    </lineage>
</organism>
<evidence type="ECO:0000256" key="2">
    <source>
        <dbReference type="ARBA" id="ARBA00007639"/>
    </source>
</evidence>
<dbReference type="Gene3D" id="3.40.50.2300">
    <property type="match status" value="2"/>
</dbReference>
<dbReference type="PROSITE" id="PS51257">
    <property type="entry name" value="PROKAR_LIPOPROTEIN"/>
    <property type="match status" value="1"/>
</dbReference>
<feature type="chain" id="PRO_5046074935" evidence="4">
    <location>
        <begin position="22"/>
        <end position="372"/>
    </location>
</feature>
<proteinExistence type="inferred from homology"/>
<feature type="signal peptide" evidence="4">
    <location>
        <begin position="1"/>
        <end position="21"/>
    </location>
</feature>
<dbReference type="PANTHER" id="PTHR46847:SF1">
    <property type="entry name" value="D-ALLOSE-BINDING PERIPLASMIC PROTEIN-RELATED"/>
    <property type="match status" value="1"/>
</dbReference>
<dbReference type="EMBL" id="JACKTY010000039">
    <property type="protein sequence ID" value="MCV7229034.1"/>
    <property type="molecule type" value="Genomic_DNA"/>
</dbReference>
<dbReference type="Pfam" id="PF13407">
    <property type="entry name" value="Peripla_BP_4"/>
    <property type="match status" value="1"/>
</dbReference>
<dbReference type="Proteomes" id="UP001526201">
    <property type="component" value="Unassembled WGS sequence"/>
</dbReference>
<feature type="domain" description="Periplasmic binding protein" evidence="5">
    <location>
        <begin position="95"/>
        <end position="345"/>
    </location>
</feature>
<evidence type="ECO:0000256" key="3">
    <source>
        <dbReference type="ARBA" id="ARBA00022729"/>
    </source>
</evidence>
<reference evidence="6 7" key="1">
    <citation type="journal article" date="2022" name="BMC Genomics">
        <title>Comparative genome analysis of mycobacteria focusing on tRNA and non-coding RNA.</title>
        <authorList>
            <person name="Behra P.R.K."/>
            <person name="Pettersson B.M.F."/>
            <person name="Ramesh M."/>
            <person name="Das S."/>
            <person name="Dasgupta S."/>
            <person name="Kirsebom L.A."/>
        </authorList>
    </citation>
    <scope>NUCLEOTIDE SEQUENCE [LARGE SCALE GENOMIC DNA]</scope>
    <source>
        <strain evidence="6 7">DSM 44078</strain>
    </source>
</reference>
<dbReference type="InterPro" id="IPR028082">
    <property type="entry name" value="Peripla_BP_I"/>
</dbReference>
<evidence type="ECO:0000256" key="1">
    <source>
        <dbReference type="ARBA" id="ARBA00004196"/>
    </source>
</evidence>
<evidence type="ECO:0000256" key="4">
    <source>
        <dbReference type="SAM" id="SignalP"/>
    </source>
</evidence>
<evidence type="ECO:0000313" key="7">
    <source>
        <dbReference type="Proteomes" id="UP001526201"/>
    </source>
</evidence>
<keyword evidence="7" id="KW-1185">Reference proteome</keyword>
<dbReference type="InterPro" id="IPR025997">
    <property type="entry name" value="SBP_2_dom"/>
</dbReference>
<keyword evidence="3 4" id="KW-0732">Signal</keyword>
<dbReference type="RefSeq" id="WP_264070232.1">
    <property type="nucleotide sequence ID" value="NZ_JACKTY010000039.1"/>
</dbReference>
<protein>
    <submittedName>
        <fullName evidence="6">Substrate-binding domain-containing protein</fullName>
    </submittedName>
</protein>
<accession>A0ABT3CHM6</accession>
<dbReference type="PANTHER" id="PTHR46847">
    <property type="entry name" value="D-ALLOSE-BINDING PERIPLASMIC PROTEIN-RELATED"/>
    <property type="match status" value="1"/>
</dbReference>
<comment type="caution">
    <text evidence="6">The sequence shown here is derived from an EMBL/GenBank/DDBJ whole genome shotgun (WGS) entry which is preliminary data.</text>
</comment>
<gene>
    <name evidence="6" type="ORF">H7J73_23750</name>
</gene>
<comment type="similarity">
    <text evidence="2">Belongs to the bacterial solute-binding protein 2 family.</text>
</comment>
<sequence>MSPIRKALPTLVCAATALAMSACSSSVDNNADPTAASATDISVDDGGCTKNHDAIAKAQQTLANNLYGIAAEQSDKGTNTNPDPKGAGDPITLTFSIEGLSHPFLVKQKQLAEEAAARNGVKINVVSANDDVNQQFNDLQTAIAQGTDALMMMPANTEGLGAVLSQAETAKIPYFFTQKGMLGVKPASQVLAPYANEGKMLGEWVVDHYKGRSDVNVAIISGIPGDASSDARVNAFALPLLRACTFNIVANQPGNYRRGDSEKAAQNMLSANPNVDLVVGANDEAALGGLSALQSAGRTGVDVVGMDGETDMFTAIKNGQALATVIHKPTAGIVVDEAVKYLRGEPVPEFKVLPEDLVTKETIDAGSAEPAF</sequence>